<dbReference type="OrthoDB" id="538223at2759"/>
<dbReference type="Proteomes" id="UP000027730">
    <property type="component" value="Unassembled WGS sequence"/>
</dbReference>
<dbReference type="EMBL" id="KL584731">
    <property type="protein sequence ID" value="KEQ68346.1"/>
    <property type="molecule type" value="Genomic_DNA"/>
</dbReference>
<organism evidence="1 2">
    <name type="scientific">Aureobasidium namibiae CBS 147.97</name>
    <dbReference type="NCBI Taxonomy" id="1043004"/>
    <lineage>
        <taxon>Eukaryota</taxon>
        <taxon>Fungi</taxon>
        <taxon>Dikarya</taxon>
        <taxon>Ascomycota</taxon>
        <taxon>Pezizomycotina</taxon>
        <taxon>Dothideomycetes</taxon>
        <taxon>Dothideomycetidae</taxon>
        <taxon>Dothideales</taxon>
        <taxon>Saccotheciaceae</taxon>
        <taxon>Aureobasidium</taxon>
    </lineage>
</organism>
<dbReference type="HOGENOM" id="CLU_1383894_0_0_1"/>
<proteinExistence type="predicted"/>
<name>A0A074X118_9PEZI</name>
<gene>
    <name evidence="1" type="ORF">M436DRAFT_68212</name>
</gene>
<reference evidence="1 2" key="1">
    <citation type="journal article" date="2014" name="BMC Genomics">
        <title>Genome sequencing of four Aureobasidium pullulans varieties: biotechnological potential, stress tolerance, and description of new species.</title>
        <authorList>
            <person name="Gostin Ar C."/>
            <person name="Ohm R.A."/>
            <person name="Kogej T."/>
            <person name="Sonjak S."/>
            <person name="Turk M."/>
            <person name="Zajc J."/>
            <person name="Zalar P."/>
            <person name="Grube M."/>
            <person name="Sun H."/>
            <person name="Han J."/>
            <person name="Sharma A."/>
            <person name="Chiniquy J."/>
            <person name="Ngan C.Y."/>
            <person name="Lipzen A."/>
            <person name="Barry K."/>
            <person name="Grigoriev I.V."/>
            <person name="Gunde-Cimerman N."/>
        </authorList>
    </citation>
    <scope>NUCLEOTIDE SEQUENCE [LARGE SCALE GENOMIC DNA]</scope>
    <source>
        <strain evidence="1 2">CBS 147.97</strain>
    </source>
</reference>
<dbReference type="AlphaFoldDB" id="A0A074X118"/>
<sequence>MTLDTFAIYNLIDGEKEPSNLIEKCHSQCPRDDYLYFRKAPEITSIRSLIDFHLHTTVLDGFDPNLFLVVTNLDWQRKGLMIVTIDNDEGKPDKFTMKAANSGILLISPQIGNNRLWRSCTSAGPELRSYNQRAGRADIKNEVKVNFKEKVMLQEEVNSGAGSTSMTEKDTSPYIINLAVIMSPVLVPTQVTLDQEQ</sequence>
<dbReference type="GeneID" id="25414361"/>
<keyword evidence="2" id="KW-1185">Reference proteome</keyword>
<protein>
    <submittedName>
        <fullName evidence="1">Uncharacterized protein</fullName>
    </submittedName>
</protein>
<accession>A0A074X118</accession>
<evidence type="ECO:0000313" key="1">
    <source>
        <dbReference type="EMBL" id="KEQ68346.1"/>
    </source>
</evidence>
<dbReference type="RefSeq" id="XP_013422527.1">
    <property type="nucleotide sequence ID" value="XM_013567073.1"/>
</dbReference>
<evidence type="ECO:0000313" key="2">
    <source>
        <dbReference type="Proteomes" id="UP000027730"/>
    </source>
</evidence>